<dbReference type="EMBL" id="HBNR01044050">
    <property type="protein sequence ID" value="CAE4604397.1"/>
    <property type="molecule type" value="Transcribed_RNA"/>
</dbReference>
<keyword evidence="1" id="KW-0175">Coiled coil</keyword>
<feature type="region of interest" description="Disordered" evidence="2">
    <location>
        <begin position="142"/>
        <end position="173"/>
    </location>
</feature>
<evidence type="ECO:0000256" key="2">
    <source>
        <dbReference type="SAM" id="MobiDB-lite"/>
    </source>
</evidence>
<feature type="compositionally biased region" description="Low complexity" evidence="2">
    <location>
        <begin position="164"/>
        <end position="173"/>
    </location>
</feature>
<evidence type="ECO:0000256" key="1">
    <source>
        <dbReference type="SAM" id="Coils"/>
    </source>
</evidence>
<evidence type="ECO:0000313" key="4">
    <source>
        <dbReference type="EMBL" id="CAE4604397.1"/>
    </source>
</evidence>
<gene>
    <name evidence="3" type="ORF">AMON00008_LOCUS30645</name>
    <name evidence="4" type="ORF">AMON00008_LOCUS30646</name>
</gene>
<reference evidence="4" key="1">
    <citation type="submission" date="2021-01" db="EMBL/GenBank/DDBJ databases">
        <authorList>
            <person name="Corre E."/>
            <person name="Pelletier E."/>
            <person name="Niang G."/>
            <person name="Scheremetjew M."/>
            <person name="Finn R."/>
            <person name="Kale V."/>
            <person name="Holt S."/>
            <person name="Cochrane G."/>
            <person name="Meng A."/>
            <person name="Brown T."/>
            <person name="Cohen L."/>
        </authorList>
    </citation>
    <scope>NUCLEOTIDE SEQUENCE</scope>
    <source>
        <strain evidence="4">CCMP3105</strain>
    </source>
</reference>
<name>A0A6T1DD61_9DINO</name>
<feature type="compositionally biased region" description="Low complexity" evidence="2">
    <location>
        <begin position="60"/>
        <end position="69"/>
    </location>
</feature>
<dbReference type="EMBL" id="HBNR01044049">
    <property type="protein sequence ID" value="CAE4604395.1"/>
    <property type="molecule type" value="Transcribed_RNA"/>
</dbReference>
<evidence type="ECO:0000313" key="3">
    <source>
        <dbReference type="EMBL" id="CAE4604395.1"/>
    </source>
</evidence>
<sequence>MQPPPAQQPRHMARVPSPPPDQRRAHVQHRPTLVGAATAPRAPSPPPGSQAVSANSSFVPPSASPTLSAASSFAPSVVTSPAAAAWRSIGQSGPGCVTGVMSPSRPRPGACSALPGMGSMAAVAMRMSWKTLATNEDIEAIDRTKPPQPPQRIRAISPPPAVCGPGSARGGAASPPPMIAGSCVGIGSLAAKVGPALQCPRPTVRPPSEVAVSSQSSLEDAECFRKKEVQEEIERSLQKAMEMLKMTKFQEAQSLPEEHQAVFAAFRRELESQQATLAEVVTQQLRACEFGKRMEADFDSAQQSQAMEYASMRVELEKHRAQWSALEDAVSRMQEEVCLQGSRCEQVEGMIKDFNGIADTLREDVVRSTSSLSGVVEDVSRAVAATERSLRQEMEETRRALERANSDQRTEISKDQQDLRLLVESICKDVAQLQATMAADRDAHASAAGMAQQASHCVQEVMATAGDRLGRLESSLMRLEAAEARRASGAVAHGSESGLATSQDVQDIWDVLSMLKASLEARESAVRAEADTQSLEAEAGPGAGYALASRVAALEEHSLTQKAASSRVGALIESLEKLLGECAAVGRSSERLETSPLQVCIATPMGSGEHSCRSPIADLSVSGSVKGELLRTVKACATAALGSEIDRMADPFRTPDLTPAAVARLPTPQVPAPTALQPTKERIRV</sequence>
<feature type="region of interest" description="Disordered" evidence="2">
    <location>
        <begin position="1"/>
        <end position="69"/>
    </location>
</feature>
<feature type="coiled-coil region" evidence="1">
    <location>
        <begin position="376"/>
        <end position="411"/>
    </location>
</feature>
<protein>
    <submittedName>
        <fullName evidence="4">Uncharacterized protein</fullName>
    </submittedName>
</protein>
<organism evidence="4">
    <name type="scientific">Alexandrium monilatum</name>
    <dbReference type="NCBI Taxonomy" id="311494"/>
    <lineage>
        <taxon>Eukaryota</taxon>
        <taxon>Sar</taxon>
        <taxon>Alveolata</taxon>
        <taxon>Dinophyceae</taxon>
        <taxon>Gonyaulacales</taxon>
        <taxon>Pyrocystaceae</taxon>
        <taxon>Alexandrium</taxon>
    </lineage>
</organism>
<dbReference type="AlphaFoldDB" id="A0A6T1DD61"/>
<accession>A0A6T1DD61</accession>
<proteinExistence type="predicted"/>